<keyword evidence="3" id="KW-0862">Zinc</keyword>
<dbReference type="InterPro" id="IPR036390">
    <property type="entry name" value="WH_DNA-bd_sf"/>
</dbReference>
<gene>
    <name evidence="7" type="ORF">ACJDT4_09070</name>
</gene>
<dbReference type="RefSeq" id="WP_406787234.1">
    <property type="nucleotide sequence ID" value="NZ_JBJIAA010000006.1"/>
</dbReference>
<accession>A0ABW8TDT4</accession>
<dbReference type="EMBL" id="JBJIAA010000006">
    <property type="protein sequence ID" value="MFL0250570.1"/>
    <property type="molecule type" value="Genomic_DNA"/>
</dbReference>
<evidence type="ECO:0000256" key="1">
    <source>
        <dbReference type="ARBA" id="ARBA00007957"/>
    </source>
</evidence>
<organism evidence="7 8">
    <name type="scientific">Clostridium neuense</name>
    <dbReference type="NCBI Taxonomy" id="1728934"/>
    <lineage>
        <taxon>Bacteria</taxon>
        <taxon>Bacillati</taxon>
        <taxon>Bacillota</taxon>
        <taxon>Clostridia</taxon>
        <taxon>Eubacteriales</taxon>
        <taxon>Clostridiaceae</taxon>
        <taxon>Clostridium</taxon>
    </lineage>
</organism>
<dbReference type="InterPro" id="IPR002481">
    <property type="entry name" value="FUR"/>
</dbReference>
<dbReference type="InterPro" id="IPR043135">
    <property type="entry name" value="Fur_C"/>
</dbReference>
<dbReference type="Proteomes" id="UP001623592">
    <property type="component" value="Unassembled WGS sequence"/>
</dbReference>
<comment type="similarity">
    <text evidence="1">Belongs to the Fur family.</text>
</comment>
<keyword evidence="5" id="KW-0238">DNA-binding</keyword>
<comment type="caution">
    <text evidence="7">The sequence shown here is derived from an EMBL/GenBank/DDBJ whole genome shotgun (WGS) entry which is preliminary data.</text>
</comment>
<dbReference type="Gene3D" id="3.30.1490.190">
    <property type="match status" value="1"/>
</dbReference>
<dbReference type="Pfam" id="PF01475">
    <property type="entry name" value="FUR"/>
    <property type="match status" value="1"/>
</dbReference>
<evidence type="ECO:0000313" key="8">
    <source>
        <dbReference type="Proteomes" id="UP001623592"/>
    </source>
</evidence>
<dbReference type="Gene3D" id="1.10.10.10">
    <property type="entry name" value="Winged helix-like DNA-binding domain superfamily/Winged helix DNA-binding domain"/>
    <property type="match status" value="1"/>
</dbReference>
<name>A0ABW8TDT4_9CLOT</name>
<dbReference type="InterPro" id="IPR036388">
    <property type="entry name" value="WH-like_DNA-bd_sf"/>
</dbReference>
<protein>
    <submittedName>
        <fullName evidence="7">Fur family transcriptional regulator</fullName>
    </submittedName>
</protein>
<reference evidence="7 8" key="1">
    <citation type="submission" date="2024-11" db="EMBL/GenBank/DDBJ databases">
        <authorList>
            <person name="Heng Y.C."/>
            <person name="Lim A.C.H."/>
            <person name="Lee J.K.Y."/>
            <person name="Kittelmann S."/>
        </authorList>
    </citation>
    <scope>NUCLEOTIDE SEQUENCE [LARGE SCALE GENOMIC DNA]</scope>
    <source>
        <strain evidence="7 8">WILCCON 0114</strain>
    </source>
</reference>
<dbReference type="CDD" id="cd07153">
    <property type="entry name" value="Fur_like"/>
    <property type="match status" value="1"/>
</dbReference>
<sequence length="146" mass="17354">MNLLDEFKTTLKEKGYKVTLQREKILDTVIKNEHSQLTSEEIYNIIKKDYPNMGIATIYRTMHIFEDANIVRKFDNDENGVRYELIDMNDKYQHPHFICTKCGEIFAVKDFNLNLIENELKKSYKFEIVNYDVKVYGICPKCLKIQ</sequence>
<dbReference type="PANTHER" id="PTHR33202">
    <property type="entry name" value="ZINC UPTAKE REGULATION PROTEIN"/>
    <property type="match status" value="1"/>
</dbReference>
<evidence type="ECO:0000256" key="3">
    <source>
        <dbReference type="ARBA" id="ARBA00022833"/>
    </source>
</evidence>
<keyword evidence="6" id="KW-0804">Transcription</keyword>
<dbReference type="PANTHER" id="PTHR33202:SF7">
    <property type="entry name" value="FERRIC UPTAKE REGULATION PROTEIN"/>
    <property type="match status" value="1"/>
</dbReference>
<evidence type="ECO:0000313" key="7">
    <source>
        <dbReference type="EMBL" id="MFL0250570.1"/>
    </source>
</evidence>
<evidence type="ECO:0000256" key="5">
    <source>
        <dbReference type="ARBA" id="ARBA00023125"/>
    </source>
</evidence>
<dbReference type="SUPFAM" id="SSF46785">
    <property type="entry name" value="Winged helix' DNA-binding domain"/>
    <property type="match status" value="1"/>
</dbReference>
<proteinExistence type="inferred from homology"/>
<keyword evidence="2" id="KW-0678">Repressor</keyword>
<evidence type="ECO:0000256" key="4">
    <source>
        <dbReference type="ARBA" id="ARBA00023015"/>
    </source>
</evidence>
<evidence type="ECO:0000256" key="6">
    <source>
        <dbReference type="ARBA" id="ARBA00023163"/>
    </source>
</evidence>
<keyword evidence="4" id="KW-0805">Transcription regulation</keyword>
<evidence type="ECO:0000256" key="2">
    <source>
        <dbReference type="ARBA" id="ARBA00022491"/>
    </source>
</evidence>
<keyword evidence="8" id="KW-1185">Reference proteome</keyword>